<dbReference type="EMBL" id="CP010552">
    <property type="protein sequence ID" value="ALE53061.1"/>
    <property type="molecule type" value="Genomic_DNA"/>
</dbReference>
<dbReference type="OrthoDB" id="5366074at2"/>
<dbReference type="AlphaFoldDB" id="A0A0M3TUD4"/>
<organism evidence="1 2">
    <name type="scientific">Candidatus Thioglobus autotrophicus</name>
    <dbReference type="NCBI Taxonomy" id="1705394"/>
    <lineage>
        <taxon>Bacteria</taxon>
        <taxon>Pseudomonadati</taxon>
        <taxon>Pseudomonadota</taxon>
        <taxon>Gammaproteobacteria</taxon>
        <taxon>Candidatus Pseudothioglobaceae</taxon>
        <taxon>Candidatus Thioglobus</taxon>
    </lineage>
</organism>
<evidence type="ECO:0000313" key="1">
    <source>
        <dbReference type="EMBL" id="ALE53061.1"/>
    </source>
</evidence>
<dbReference type="Proteomes" id="UP000058020">
    <property type="component" value="Chromosome"/>
</dbReference>
<evidence type="ECO:0000313" key="2">
    <source>
        <dbReference type="Proteomes" id="UP000058020"/>
    </source>
</evidence>
<reference evidence="1 2" key="1">
    <citation type="journal article" date="2015" name="Genome Announc.">
        <title>Genome Sequence of 'Candidatus Thioglobus autotrophica' Strain EF1, a Chemoautotroph from the SUP05 Clade of Marine Gammaproteobacteria.</title>
        <authorList>
            <person name="Shah V."/>
            <person name="Morris R.M."/>
        </authorList>
    </citation>
    <scope>NUCLEOTIDE SEQUENCE [LARGE SCALE GENOMIC DNA]</scope>
    <source>
        <strain evidence="1 2">EF1</strain>
    </source>
</reference>
<name>A0A0M3TUD4_9GAMM</name>
<accession>A0A0M3TUD4</accession>
<keyword evidence="2" id="KW-1185">Reference proteome</keyword>
<protein>
    <recommendedName>
        <fullName evidence="3">Ribbon-helix-helix protein CopG domain-containing protein</fullName>
    </recommendedName>
</protein>
<proteinExistence type="predicted"/>
<dbReference type="KEGG" id="tho:SP60_07575"/>
<sequence>MHRVNLTIDEALYEQARTHSFVSKKSISQIMRESLSAYLDSSSKANQKTKLVLAAEDEQEILDILAKDDFISNNDFKKKFDL</sequence>
<gene>
    <name evidence="1" type="ORF">SP60_07575</name>
</gene>
<evidence type="ECO:0008006" key="3">
    <source>
        <dbReference type="Google" id="ProtNLM"/>
    </source>
</evidence>
<dbReference type="PATRIC" id="fig|1705394.5.peg.1514"/>
<dbReference type="RefSeq" id="WP_053952052.1">
    <property type="nucleotide sequence ID" value="NZ_CP010552.1"/>
</dbReference>